<sequence>MGYSDRVLSIGSFAPLPLENTMRKKRDLNYQNYEVNFCPRLVKANPRPCFGDRIKLSSLNLSPHEHRRSSAAPNPLRACMEGLVSESSFRE</sequence>
<reference evidence="1 2" key="1">
    <citation type="journal article" date="2019" name="Commun. Biol.">
        <title>The bagworm genome reveals a unique fibroin gene that provides high tensile strength.</title>
        <authorList>
            <person name="Kono N."/>
            <person name="Nakamura H."/>
            <person name="Ohtoshi R."/>
            <person name="Tomita M."/>
            <person name="Numata K."/>
            <person name="Arakawa K."/>
        </authorList>
    </citation>
    <scope>NUCLEOTIDE SEQUENCE [LARGE SCALE GENOMIC DNA]</scope>
</reference>
<accession>A0A4C1Z0G7</accession>
<dbReference type="EMBL" id="BGZK01001533">
    <property type="protein sequence ID" value="GBP81828.1"/>
    <property type="molecule type" value="Genomic_DNA"/>
</dbReference>
<gene>
    <name evidence="1" type="ORF">EVAR_56298_1</name>
</gene>
<organism evidence="1 2">
    <name type="scientific">Eumeta variegata</name>
    <name type="common">Bagworm moth</name>
    <name type="synonym">Eumeta japonica</name>
    <dbReference type="NCBI Taxonomy" id="151549"/>
    <lineage>
        <taxon>Eukaryota</taxon>
        <taxon>Metazoa</taxon>
        <taxon>Ecdysozoa</taxon>
        <taxon>Arthropoda</taxon>
        <taxon>Hexapoda</taxon>
        <taxon>Insecta</taxon>
        <taxon>Pterygota</taxon>
        <taxon>Neoptera</taxon>
        <taxon>Endopterygota</taxon>
        <taxon>Lepidoptera</taxon>
        <taxon>Glossata</taxon>
        <taxon>Ditrysia</taxon>
        <taxon>Tineoidea</taxon>
        <taxon>Psychidae</taxon>
        <taxon>Oiketicinae</taxon>
        <taxon>Eumeta</taxon>
    </lineage>
</organism>
<comment type="caution">
    <text evidence="1">The sequence shown here is derived from an EMBL/GenBank/DDBJ whole genome shotgun (WGS) entry which is preliminary data.</text>
</comment>
<name>A0A4C1Z0G7_EUMVA</name>
<protein>
    <submittedName>
        <fullName evidence="1">Uncharacterized protein</fullName>
    </submittedName>
</protein>
<evidence type="ECO:0000313" key="2">
    <source>
        <dbReference type="Proteomes" id="UP000299102"/>
    </source>
</evidence>
<evidence type="ECO:0000313" key="1">
    <source>
        <dbReference type="EMBL" id="GBP81828.1"/>
    </source>
</evidence>
<keyword evidence="2" id="KW-1185">Reference proteome</keyword>
<dbReference type="AlphaFoldDB" id="A0A4C1Z0G7"/>
<proteinExistence type="predicted"/>
<dbReference type="Proteomes" id="UP000299102">
    <property type="component" value="Unassembled WGS sequence"/>
</dbReference>